<dbReference type="RefSeq" id="WP_014766137.1">
    <property type="nucleotide sequence ID" value="NC_018000.1"/>
</dbReference>
<dbReference type="KEGG" id="sfd:USDA257_c55110"/>
<dbReference type="InterPro" id="IPR005184">
    <property type="entry name" value="DUF306_Meta_HslJ"/>
</dbReference>
<organism evidence="2 3">
    <name type="scientific">Sinorhizobium fredii (strain USDA 257)</name>
    <dbReference type="NCBI Taxonomy" id="1185652"/>
    <lineage>
        <taxon>Bacteria</taxon>
        <taxon>Pseudomonadati</taxon>
        <taxon>Pseudomonadota</taxon>
        <taxon>Alphaproteobacteria</taxon>
        <taxon>Hyphomicrobiales</taxon>
        <taxon>Rhizobiaceae</taxon>
        <taxon>Sinorhizobium/Ensifer group</taxon>
        <taxon>Sinorhizobium</taxon>
    </lineage>
</organism>
<gene>
    <name evidence="2" type="ORF">USDA257_c55110</name>
</gene>
<dbReference type="PATRIC" id="fig|1185652.3.peg.5713"/>
<dbReference type="EMBL" id="CP003563">
    <property type="protein sequence ID" value="AFL54026.1"/>
    <property type="molecule type" value="Genomic_DNA"/>
</dbReference>
<dbReference type="AlphaFoldDB" id="I3XDS0"/>
<feature type="domain" description="DUF306" evidence="1">
    <location>
        <begin position="34"/>
        <end position="135"/>
    </location>
</feature>
<dbReference type="PANTHER" id="PTHR35535:SF2">
    <property type="entry name" value="DUF306 DOMAIN-CONTAINING PROTEIN"/>
    <property type="match status" value="1"/>
</dbReference>
<proteinExistence type="predicted"/>
<evidence type="ECO:0000313" key="2">
    <source>
        <dbReference type="EMBL" id="AFL54026.1"/>
    </source>
</evidence>
<dbReference type="STRING" id="1185652.USDA257_c55110"/>
<dbReference type="InterPro" id="IPR038670">
    <property type="entry name" value="HslJ-like_sf"/>
</dbReference>
<sequence length="147" mass="15058">MLNALSVASCACVLIELASVRPVAAVNVPGELIGSWRAEDVGDGGAIGDPEAVLDIREDGTYGGIGGCNMFTGVLSLSERTIAFGSVEAGRTICAPAIMEQEQRFLGTLKKELTWKVDGATLTLTGPDGASVMRLTSAQPTSSGITG</sequence>
<evidence type="ECO:0000259" key="1">
    <source>
        <dbReference type="Pfam" id="PF03724"/>
    </source>
</evidence>
<dbReference type="eggNOG" id="COG3187">
    <property type="taxonomic scope" value="Bacteria"/>
</dbReference>
<dbReference type="Pfam" id="PF03724">
    <property type="entry name" value="META"/>
    <property type="match status" value="1"/>
</dbReference>
<dbReference type="Proteomes" id="UP000006180">
    <property type="component" value="Chromosome"/>
</dbReference>
<accession>I3XDS0</accession>
<evidence type="ECO:0000313" key="3">
    <source>
        <dbReference type="Proteomes" id="UP000006180"/>
    </source>
</evidence>
<protein>
    <recommendedName>
        <fullName evidence="1">DUF306 domain-containing protein</fullName>
    </recommendedName>
</protein>
<name>I3XDS0_SINF2</name>
<dbReference type="HOGENOM" id="CLU_075808_6_2_5"/>
<dbReference type="PANTHER" id="PTHR35535">
    <property type="entry name" value="HEAT SHOCK PROTEIN HSLJ"/>
    <property type="match status" value="1"/>
</dbReference>
<dbReference type="Gene3D" id="2.40.128.270">
    <property type="match status" value="1"/>
</dbReference>
<reference evidence="2 3" key="1">
    <citation type="journal article" date="2012" name="J. Bacteriol.">
        <title>Complete genome sequence of the broad-host-range strain Sinorhizobium fredii USDA257.</title>
        <authorList>
            <person name="Schuldes J."/>
            <person name="Rodriguez Orbegoso M."/>
            <person name="Schmeisser C."/>
            <person name="Krishnan H.B."/>
            <person name="Daniel R."/>
            <person name="Streit W.R."/>
        </authorList>
    </citation>
    <scope>NUCLEOTIDE SEQUENCE [LARGE SCALE GENOMIC DNA]</scope>
    <source>
        <strain evidence="2 3">USDA 257</strain>
    </source>
</reference>
<dbReference type="InterPro" id="IPR053147">
    <property type="entry name" value="Hsp_HslJ-like"/>
</dbReference>